<dbReference type="CDD" id="cd03786">
    <property type="entry name" value="GTB_UDP-GlcNAc_2-Epimerase"/>
    <property type="match status" value="1"/>
</dbReference>
<dbReference type="PANTHER" id="PTHR43174">
    <property type="entry name" value="UDP-N-ACETYLGLUCOSAMINE 2-EPIMERASE"/>
    <property type="match status" value="1"/>
</dbReference>
<comment type="similarity">
    <text evidence="1">Belongs to the UDP-N-acetylglucosamine 2-epimerase family.</text>
</comment>
<dbReference type="EC" id="5.1.3.23" evidence="3"/>
<dbReference type="RefSeq" id="WP_348706005.1">
    <property type="nucleotide sequence ID" value="NZ_CAXIYA010000036.1"/>
</dbReference>
<dbReference type="Proteomes" id="UP001497602">
    <property type="component" value="Unassembled WGS sequence"/>
</dbReference>
<proteinExistence type="inferred from homology"/>
<comment type="caution">
    <text evidence="3">The sequence shown here is derived from an EMBL/GenBank/DDBJ whole genome shotgun (WGS) entry which is preliminary data.</text>
</comment>
<dbReference type="InterPro" id="IPR003331">
    <property type="entry name" value="UDP_GlcNAc_Epimerase_2_dom"/>
</dbReference>
<feature type="domain" description="UDP-N-acetylglucosamine 2-epimerase" evidence="2">
    <location>
        <begin position="26"/>
        <end position="355"/>
    </location>
</feature>
<evidence type="ECO:0000259" key="2">
    <source>
        <dbReference type="Pfam" id="PF02350"/>
    </source>
</evidence>
<evidence type="ECO:0000256" key="1">
    <source>
        <dbReference type="RuleBase" id="RU003513"/>
    </source>
</evidence>
<dbReference type="GO" id="GO:0016853">
    <property type="term" value="F:isomerase activity"/>
    <property type="evidence" value="ECO:0007669"/>
    <property type="project" value="UniProtKB-KW"/>
</dbReference>
<dbReference type="EMBL" id="CAXJRC010000003">
    <property type="protein sequence ID" value="CAL2105109.1"/>
    <property type="molecule type" value="Genomic_DNA"/>
</dbReference>
<reference evidence="3 4" key="1">
    <citation type="submission" date="2024-05" db="EMBL/GenBank/DDBJ databases">
        <authorList>
            <person name="Duchaud E."/>
        </authorList>
    </citation>
    <scope>NUCLEOTIDE SEQUENCE [LARGE SCALE GENOMIC DNA]</scope>
    <source>
        <strain evidence="3">Ena-SAMPLE-TAB-13-05-2024-13:56:06:370-140305</strain>
    </source>
</reference>
<evidence type="ECO:0000313" key="3">
    <source>
        <dbReference type="EMBL" id="CAL2105109.1"/>
    </source>
</evidence>
<keyword evidence="1 3" id="KW-0413">Isomerase</keyword>
<dbReference type="InterPro" id="IPR029767">
    <property type="entry name" value="WecB-like"/>
</dbReference>
<dbReference type="NCBIfam" id="TIGR00236">
    <property type="entry name" value="wecB"/>
    <property type="match status" value="1"/>
</dbReference>
<keyword evidence="4" id="KW-1185">Reference proteome</keyword>
<dbReference type="Gene3D" id="3.40.50.2000">
    <property type="entry name" value="Glycogen Phosphorylase B"/>
    <property type="match status" value="2"/>
</dbReference>
<dbReference type="SUPFAM" id="SSF53756">
    <property type="entry name" value="UDP-Glycosyltransferase/glycogen phosphorylase"/>
    <property type="match status" value="1"/>
</dbReference>
<dbReference type="PANTHER" id="PTHR43174:SF1">
    <property type="entry name" value="UDP-N-ACETYLGLUCOSAMINE 2-EPIMERASE"/>
    <property type="match status" value="1"/>
</dbReference>
<gene>
    <name evidence="3" type="primary">wbpI</name>
    <name evidence="3" type="ORF">T190115A13A_120104</name>
</gene>
<accession>A0ABM9PHM7</accession>
<name>A0ABM9PHM7_9FLAO</name>
<sequence length="361" mass="40726">MKKIVTILGARPQFVKGAVLSRIILEKNEIEEVIIHTGQHYDVNMSDVFFDEMQIPKPKYNLNINGLSHGAMTGQMLEKIEEVLLKEKPAGVVVFGDTNSTLAGALAAKKLHIKLIHIEAGLRSFNMKMPEEVNRILTDRIADLLSCPTDNAVCNLRKEGLDKSEAMIVNHGDIMKDAVEYYTNLAEGKSKIIEKLEVNNKQFVLATIHRQENTDSKSNLRSIFEALDEINKSSNVILPLHPRTANKLKEFNIKTNITLIDPVGYFDMLMLLKNCKIVITDSGGLQKEAYFNKKHVVIVREETEWVELVNNDYASIVGSNKEKIVNCFTEFLSKSSSFEDNLYGNNVGEKIYKSIKKLIQV</sequence>
<organism evidence="3 4">
    <name type="scientific">Tenacibaculum vairaonense</name>
    <dbReference type="NCBI Taxonomy" id="3137860"/>
    <lineage>
        <taxon>Bacteria</taxon>
        <taxon>Pseudomonadati</taxon>
        <taxon>Bacteroidota</taxon>
        <taxon>Flavobacteriia</taxon>
        <taxon>Flavobacteriales</taxon>
        <taxon>Flavobacteriaceae</taxon>
        <taxon>Tenacibaculum</taxon>
    </lineage>
</organism>
<dbReference type="Pfam" id="PF02350">
    <property type="entry name" value="Epimerase_2"/>
    <property type="match status" value="1"/>
</dbReference>
<protein>
    <submittedName>
        <fullName evidence="3">UDP-2,3-diacetamido-2,3-dideoxy-D-glucuronate 2-epimerase</fullName>
        <ecNumber evidence="3">5.1.3.23</ecNumber>
    </submittedName>
</protein>
<evidence type="ECO:0000313" key="4">
    <source>
        <dbReference type="Proteomes" id="UP001497602"/>
    </source>
</evidence>